<accession>A0A177BCP6</accession>
<name>A0A177BCP6_9BILA</name>
<evidence type="ECO:0000313" key="3">
    <source>
        <dbReference type="EMBL" id="OAF71294.1"/>
    </source>
</evidence>
<reference evidence="3 4" key="1">
    <citation type="submission" date="2016-04" db="EMBL/GenBank/DDBJ databases">
        <title>The genome of Intoshia linei affirms orthonectids as highly simplified spiralians.</title>
        <authorList>
            <person name="Mikhailov K.V."/>
            <person name="Slusarev G.S."/>
            <person name="Nikitin M.A."/>
            <person name="Logacheva M.D."/>
            <person name="Penin A."/>
            <person name="Aleoshin V."/>
            <person name="Panchin Y.V."/>
        </authorList>
    </citation>
    <scope>NUCLEOTIDE SEQUENCE [LARGE SCALE GENOMIC DNA]</scope>
    <source>
        <strain evidence="3">Intl2013</strain>
        <tissue evidence="3">Whole animal</tissue>
    </source>
</reference>
<sequence>MQNFNKSIILFIVLITLIHNNLAFSIPDPCTIVSVKTYCTNVGPVTCTWHNDTSTCSDAMSIGIPIGLIFTVVIGILFN</sequence>
<feature type="signal peptide" evidence="2">
    <location>
        <begin position="1"/>
        <end position="23"/>
    </location>
</feature>
<organism evidence="3 4">
    <name type="scientific">Intoshia linei</name>
    <dbReference type="NCBI Taxonomy" id="1819745"/>
    <lineage>
        <taxon>Eukaryota</taxon>
        <taxon>Metazoa</taxon>
        <taxon>Spiralia</taxon>
        <taxon>Lophotrochozoa</taxon>
        <taxon>Mesozoa</taxon>
        <taxon>Orthonectida</taxon>
        <taxon>Rhopaluridae</taxon>
        <taxon>Intoshia</taxon>
    </lineage>
</organism>
<protein>
    <submittedName>
        <fullName evidence="3">Uncharacterized protein</fullName>
    </submittedName>
</protein>
<proteinExistence type="predicted"/>
<keyword evidence="2" id="KW-0732">Signal</keyword>
<feature type="chain" id="PRO_5008056927" evidence="2">
    <location>
        <begin position="24"/>
        <end position="79"/>
    </location>
</feature>
<dbReference type="EMBL" id="LWCA01000063">
    <property type="protein sequence ID" value="OAF71294.1"/>
    <property type="molecule type" value="Genomic_DNA"/>
</dbReference>
<evidence type="ECO:0000313" key="4">
    <source>
        <dbReference type="Proteomes" id="UP000078046"/>
    </source>
</evidence>
<keyword evidence="1" id="KW-0472">Membrane</keyword>
<dbReference type="AlphaFoldDB" id="A0A177BCP6"/>
<evidence type="ECO:0000256" key="2">
    <source>
        <dbReference type="SAM" id="SignalP"/>
    </source>
</evidence>
<dbReference type="Proteomes" id="UP000078046">
    <property type="component" value="Unassembled WGS sequence"/>
</dbReference>
<keyword evidence="4" id="KW-1185">Reference proteome</keyword>
<gene>
    <name evidence="3" type="ORF">A3Q56_00936</name>
</gene>
<comment type="caution">
    <text evidence="3">The sequence shown here is derived from an EMBL/GenBank/DDBJ whole genome shotgun (WGS) entry which is preliminary data.</text>
</comment>
<keyword evidence="1" id="KW-0812">Transmembrane</keyword>
<evidence type="ECO:0000256" key="1">
    <source>
        <dbReference type="SAM" id="Phobius"/>
    </source>
</evidence>
<feature type="transmembrane region" description="Helical" evidence="1">
    <location>
        <begin position="59"/>
        <end position="78"/>
    </location>
</feature>
<keyword evidence="1" id="KW-1133">Transmembrane helix</keyword>